<proteinExistence type="inferred from homology"/>
<dbReference type="EMBL" id="JBHRZH010000004">
    <property type="protein sequence ID" value="MFC3759859.1"/>
    <property type="molecule type" value="Genomic_DNA"/>
</dbReference>
<evidence type="ECO:0000256" key="10">
    <source>
        <dbReference type="ARBA" id="ARBA00022989"/>
    </source>
</evidence>
<evidence type="ECO:0000256" key="16">
    <source>
        <dbReference type="ARBA" id="ARBA00038053"/>
    </source>
</evidence>
<protein>
    <recommendedName>
        <fullName evidence="17">Probable peptidoglycan glycosyltransferase FtsW</fullName>
        <ecNumber evidence="19">2.4.99.28</ecNumber>
    </recommendedName>
    <alternativeName>
        <fullName evidence="18">Cell division protein FtsW</fullName>
    </alternativeName>
    <alternativeName>
        <fullName evidence="15">Cell wall polymerase</fullName>
    </alternativeName>
    <alternativeName>
        <fullName evidence="14">Peptidoglycan polymerase</fullName>
    </alternativeName>
</protein>
<feature type="transmembrane region" description="Helical" evidence="23">
    <location>
        <begin position="43"/>
        <end position="64"/>
    </location>
</feature>
<keyword evidence="25" id="KW-1185">Reference proteome</keyword>
<evidence type="ECO:0000256" key="17">
    <source>
        <dbReference type="ARBA" id="ARBA00041185"/>
    </source>
</evidence>
<keyword evidence="6" id="KW-0808">Transferase</keyword>
<keyword evidence="5" id="KW-0328">Glycosyltransferase</keyword>
<evidence type="ECO:0000256" key="18">
    <source>
        <dbReference type="ARBA" id="ARBA00041418"/>
    </source>
</evidence>
<keyword evidence="4" id="KW-0132">Cell division</keyword>
<comment type="catalytic activity">
    <reaction evidence="20">
        <text>[GlcNAc-(1-&gt;4)-Mur2Ac(oyl-L-Ala-gamma-D-Glu-L-Lys-D-Ala-D-Ala)](n)-di-trans,octa-cis-undecaprenyl diphosphate + beta-D-GlcNAc-(1-&gt;4)-Mur2Ac(oyl-L-Ala-gamma-D-Glu-L-Lys-D-Ala-D-Ala)-di-trans,octa-cis-undecaprenyl diphosphate = [GlcNAc-(1-&gt;4)-Mur2Ac(oyl-L-Ala-gamma-D-Glu-L-Lys-D-Ala-D-Ala)](n+1)-di-trans,octa-cis-undecaprenyl diphosphate + di-trans,octa-cis-undecaprenyl diphosphate + H(+)</text>
        <dbReference type="Rhea" id="RHEA:23708"/>
        <dbReference type="Rhea" id="RHEA-COMP:9602"/>
        <dbReference type="Rhea" id="RHEA-COMP:9603"/>
        <dbReference type="ChEBI" id="CHEBI:15378"/>
        <dbReference type="ChEBI" id="CHEBI:58405"/>
        <dbReference type="ChEBI" id="CHEBI:60033"/>
        <dbReference type="ChEBI" id="CHEBI:78435"/>
        <dbReference type="EC" id="2.4.99.28"/>
    </reaction>
</comment>
<feature type="transmembrane region" description="Helical" evidence="23">
    <location>
        <begin position="308"/>
        <end position="332"/>
    </location>
</feature>
<comment type="similarity">
    <text evidence="16">Belongs to the SEDS family. FtsW subfamily.</text>
</comment>
<dbReference type="PANTHER" id="PTHR30474:SF2">
    <property type="entry name" value="PEPTIDOGLYCAN GLYCOSYLTRANSFERASE FTSW-RELATED"/>
    <property type="match status" value="1"/>
</dbReference>
<dbReference type="RefSeq" id="WP_205120304.1">
    <property type="nucleotide sequence ID" value="NZ_JAFBCM010000001.1"/>
</dbReference>
<comment type="subcellular location">
    <subcellularLocation>
        <location evidence="1">Cell membrane</location>
        <topology evidence="1">Multi-pass membrane protein</topology>
    </subcellularLocation>
</comment>
<keyword evidence="11 23" id="KW-0472">Membrane</keyword>
<evidence type="ECO:0000313" key="24">
    <source>
        <dbReference type="EMBL" id="MFC3759859.1"/>
    </source>
</evidence>
<accession>A0ABV7Y514</accession>
<keyword evidence="12" id="KW-0131">Cell cycle</keyword>
<reference evidence="25" key="1">
    <citation type="journal article" date="2019" name="Int. J. Syst. Evol. Microbiol.">
        <title>The Global Catalogue of Microorganisms (GCM) 10K type strain sequencing project: providing services to taxonomists for standard genome sequencing and annotation.</title>
        <authorList>
            <consortium name="The Broad Institute Genomics Platform"/>
            <consortium name="The Broad Institute Genome Sequencing Center for Infectious Disease"/>
            <person name="Wu L."/>
            <person name="Ma J."/>
        </authorList>
    </citation>
    <scope>NUCLEOTIDE SEQUENCE [LARGE SCALE GENOMIC DNA]</scope>
    <source>
        <strain evidence="25">CGMCC 4.7241</strain>
    </source>
</reference>
<sequence>MTTAADDRELAKPAGEATAGTERTGFGWVAAVKRSLDRPLASYHLVLGASGMLLALGLAMVLSASSVEALRHYGSSYAIFERQIIWVVAGLPIAWLASRLPNKVLRAFVYPALALSVILLLLTYVPGLGHEVNGNRNWLDFGGPFKLQPSEMAKLALVLWGADLLARKEKLLSQWKHLFVPFLPVTGLVLALVLGQGDLGTSLVLFSVVLVLLFVVGMPMRFFGFLVIVVGGLVGYLATTRDYRLERLTSFLNPFEDYANTGWQAAHGLFALGTGSWFGVGIGNSREKWGQLPESHTDFIFAVIGEEMGLAGTLVVLGLFLLLAFAGVRIALRATDTFTKLAAAGIVGWIISQALVNMGAVVNLLPITGIPLPLVSYGGSAMLPTLFALGLLVAFARNEPEARAALAAKRQARREAKQSKQSNDDSDE</sequence>
<evidence type="ECO:0000256" key="6">
    <source>
        <dbReference type="ARBA" id="ARBA00022679"/>
    </source>
</evidence>
<evidence type="ECO:0000256" key="15">
    <source>
        <dbReference type="ARBA" id="ARBA00033270"/>
    </source>
</evidence>
<dbReference type="InterPro" id="IPR001182">
    <property type="entry name" value="FtsW/RodA"/>
</dbReference>
<dbReference type="NCBIfam" id="TIGR02614">
    <property type="entry name" value="ftsW"/>
    <property type="match status" value="1"/>
</dbReference>
<evidence type="ECO:0000256" key="19">
    <source>
        <dbReference type="ARBA" id="ARBA00044770"/>
    </source>
</evidence>
<evidence type="ECO:0000256" key="14">
    <source>
        <dbReference type="ARBA" id="ARBA00032370"/>
    </source>
</evidence>
<feature type="transmembrane region" description="Helical" evidence="23">
    <location>
        <begin position="84"/>
        <end position="100"/>
    </location>
</feature>
<feature type="transmembrane region" description="Helical" evidence="23">
    <location>
        <begin position="107"/>
        <end position="127"/>
    </location>
</feature>
<keyword evidence="8" id="KW-0133">Cell shape</keyword>
<dbReference type="Proteomes" id="UP001595699">
    <property type="component" value="Unassembled WGS sequence"/>
</dbReference>
<evidence type="ECO:0000256" key="12">
    <source>
        <dbReference type="ARBA" id="ARBA00023306"/>
    </source>
</evidence>
<evidence type="ECO:0000256" key="11">
    <source>
        <dbReference type="ARBA" id="ARBA00023136"/>
    </source>
</evidence>
<keyword evidence="9" id="KW-0573">Peptidoglycan synthesis</keyword>
<evidence type="ECO:0000256" key="20">
    <source>
        <dbReference type="ARBA" id="ARBA00049902"/>
    </source>
</evidence>
<keyword evidence="3" id="KW-1003">Cell membrane</keyword>
<comment type="function">
    <text evidence="21">Peptidoglycan polymerase that is essential for cell division.</text>
</comment>
<dbReference type="PANTHER" id="PTHR30474">
    <property type="entry name" value="CELL CYCLE PROTEIN"/>
    <property type="match status" value="1"/>
</dbReference>
<keyword evidence="13" id="KW-0961">Cell wall biogenesis/degradation</keyword>
<feature type="transmembrane region" description="Helical" evidence="23">
    <location>
        <begin position="200"/>
        <end position="217"/>
    </location>
</feature>
<evidence type="ECO:0000256" key="21">
    <source>
        <dbReference type="ARBA" id="ARBA00049966"/>
    </source>
</evidence>
<dbReference type="Pfam" id="PF01098">
    <property type="entry name" value="FTSW_RODA_SPOVE"/>
    <property type="match status" value="1"/>
</dbReference>
<dbReference type="EC" id="2.4.99.28" evidence="19"/>
<evidence type="ECO:0000256" key="8">
    <source>
        <dbReference type="ARBA" id="ARBA00022960"/>
    </source>
</evidence>
<evidence type="ECO:0000256" key="3">
    <source>
        <dbReference type="ARBA" id="ARBA00022475"/>
    </source>
</evidence>
<evidence type="ECO:0000256" key="22">
    <source>
        <dbReference type="SAM" id="MobiDB-lite"/>
    </source>
</evidence>
<comment type="pathway">
    <text evidence="2">Cell wall biogenesis; peptidoglycan biosynthesis.</text>
</comment>
<organism evidence="24 25">
    <name type="scientific">Tenggerimyces flavus</name>
    <dbReference type="NCBI Taxonomy" id="1708749"/>
    <lineage>
        <taxon>Bacteria</taxon>
        <taxon>Bacillati</taxon>
        <taxon>Actinomycetota</taxon>
        <taxon>Actinomycetes</taxon>
        <taxon>Propionibacteriales</taxon>
        <taxon>Nocardioidaceae</taxon>
        <taxon>Tenggerimyces</taxon>
    </lineage>
</organism>
<evidence type="ECO:0000256" key="7">
    <source>
        <dbReference type="ARBA" id="ARBA00022692"/>
    </source>
</evidence>
<evidence type="ECO:0000256" key="5">
    <source>
        <dbReference type="ARBA" id="ARBA00022676"/>
    </source>
</evidence>
<evidence type="ECO:0000256" key="13">
    <source>
        <dbReference type="ARBA" id="ARBA00023316"/>
    </source>
</evidence>
<feature type="transmembrane region" description="Helical" evidence="23">
    <location>
        <begin position="222"/>
        <end position="239"/>
    </location>
</feature>
<dbReference type="InterPro" id="IPR013437">
    <property type="entry name" value="FtsW"/>
</dbReference>
<feature type="transmembrane region" description="Helical" evidence="23">
    <location>
        <begin position="341"/>
        <end position="362"/>
    </location>
</feature>
<gene>
    <name evidence="24" type="primary">ftsW</name>
    <name evidence="24" type="ORF">ACFOUW_03350</name>
</gene>
<evidence type="ECO:0000256" key="23">
    <source>
        <dbReference type="SAM" id="Phobius"/>
    </source>
</evidence>
<evidence type="ECO:0000256" key="2">
    <source>
        <dbReference type="ARBA" id="ARBA00004752"/>
    </source>
</evidence>
<name>A0ABV7Y514_9ACTN</name>
<evidence type="ECO:0000256" key="4">
    <source>
        <dbReference type="ARBA" id="ARBA00022618"/>
    </source>
</evidence>
<feature type="transmembrane region" description="Helical" evidence="23">
    <location>
        <begin position="374"/>
        <end position="396"/>
    </location>
</feature>
<evidence type="ECO:0000256" key="9">
    <source>
        <dbReference type="ARBA" id="ARBA00022984"/>
    </source>
</evidence>
<feature type="region of interest" description="Disordered" evidence="22">
    <location>
        <begin position="407"/>
        <end position="428"/>
    </location>
</feature>
<feature type="transmembrane region" description="Helical" evidence="23">
    <location>
        <begin position="178"/>
        <end position="194"/>
    </location>
</feature>
<evidence type="ECO:0000256" key="1">
    <source>
        <dbReference type="ARBA" id="ARBA00004651"/>
    </source>
</evidence>
<evidence type="ECO:0000313" key="25">
    <source>
        <dbReference type="Proteomes" id="UP001595699"/>
    </source>
</evidence>
<comment type="caution">
    <text evidence="24">The sequence shown here is derived from an EMBL/GenBank/DDBJ whole genome shotgun (WGS) entry which is preliminary data.</text>
</comment>
<keyword evidence="10 23" id="KW-1133">Transmembrane helix</keyword>
<keyword evidence="7 23" id="KW-0812">Transmembrane</keyword>